<dbReference type="SUPFAM" id="SSF47240">
    <property type="entry name" value="Ferritin-like"/>
    <property type="match status" value="1"/>
</dbReference>
<dbReference type="GO" id="GO:0003677">
    <property type="term" value="F:DNA binding"/>
    <property type="evidence" value="ECO:0007669"/>
    <property type="project" value="UniProtKB-KW"/>
</dbReference>
<comment type="similarity">
    <text evidence="2 3">Belongs to the Dps family.</text>
</comment>
<dbReference type="PANTHER" id="PTHR42932:SF1">
    <property type="entry name" value="GENERAL STRESS PROTEIN 20U"/>
    <property type="match status" value="1"/>
</dbReference>
<accession>A0A6S6RV00</accession>
<proteinExistence type="inferred from homology"/>
<evidence type="ECO:0000256" key="2">
    <source>
        <dbReference type="ARBA" id="ARBA00009497"/>
    </source>
</evidence>
<dbReference type="PIRSF" id="PIRSF005900">
    <property type="entry name" value="Dps"/>
    <property type="match status" value="1"/>
</dbReference>
<protein>
    <submittedName>
        <fullName evidence="5">Non-specific DNA-binding protein Dps / Iron-binding ferritin-like antioxidant protein / Ferroxidase (EC)</fullName>
        <ecNumber evidence="5">1.16.3.1</ecNumber>
    </submittedName>
</protein>
<organism evidence="5">
    <name type="scientific">uncultured Sulfurovum sp</name>
    <dbReference type="NCBI Taxonomy" id="269237"/>
    <lineage>
        <taxon>Bacteria</taxon>
        <taxon>Pseudomonadati</taxon>
        <taxon>Campylobacterota</taxon>
        <taxon>Epsilonproteobacteria</taxon>
        <taxon>Campylobacterales</taxon>
        <taxon>Sulfurovaceae</taxon>
        <taxon>Sulfurovum</taxon>
        <taxon>environmental samples</taxon>
    </lineage>
</organism>
<evidence type="ECO:0000313" key="5">
    <source>
        <dbReference type="EMBL" id="CAA6798878.1"/>
    </source>
</evidence>
<dbReference type="Gene3D" id="1.20.1260.10">
    <property type="match status" value="1"/>
</dbReference>
<evidence type="ECO:0000259" key="4">
    <source>
        <dbReference type="Pfam" id="PF00210"/>
    </source>
</evidence>
<dbReference type="GO" id="GO:0004322">
    <property type="term" value="F:ferroxidase activity"/>
    <property type="evidence" value="ECO:0007669"/>
    <property type="project" value="UniProtKB-EC"/>
</dbReference>
<name>A0A6S6RV00_9BACT</name>
<dbReference type="Pfam" id="PF00210">
    <property type="entry name" value="Ferritin"/>
    <property type="match status" value="1"/>
</dbReference>
<evidence type="ECO:0000256" key="3">
    <source>
        <dbReference type="RuleBase" id="RU003875"/>
    </source>
</evidence>
<dbReference type="GO" id="GO:0005737">
    <property type="term" value="C:cytoplasm"/>
    <property type="evidence" value="ECO:0007669"/>
    <property type="project" value="UniProtKB-SubCell"/>
</dbReference>
<dbReference type="InterPro" id="IPR002177">
    <property type="entry name" value="DPS_DNA-bd"/>
</dbReference>
<dbReference type="PANTHER" id="PTHR42932">
    <property type="entry name" value="GENERAL STRESS PROTEIN 20U"/>
    <property type="match status" value="1"/>
</dbReference>
<gene>
    <name evidence="5" type="ORF">HELGO_WM2351</name>
</gene>
<reference evidence="5" key="1">
    <citation type="submission" date="2020-01" db="EMBL/GenBank/DDBJ databases">
        <authorList>
            <person name="Meier V. D."/>
            <person name="Meier V D."/>
        </authorList>
    </citation>
    <scope>NUCLEOTIDE SEQUENCE</scope>
    <source>
        <strain evidence="5">HLG_WM_MAG_06</strain>
    </source>
</reference>
<dbReference type="GO" id="GO:0008199">
    <property type="term" value="F:ferric iron binding"/>
    <property type="evidence" value="ECO:0007669"/>
    <property type="project" value="InterPro"/>
</dbReference>
<keyword evidence="5" id="KW-0238">DNA-binding</keyword>
<comment type="subcellular location">
    <subcellularLocation>
        <location evidence="1">Cytoplasm</location>
    </subcellularLocation>
</comment>
<dbReference type="AlphaFoldDB" id="A0A6S6RV00"/>
<dbReference type="InterPro" id="IPR012347">
    <property type="entry name" value="Ferritin-like"/>
</dbReference>
<sequence length="149" mass="17320">METVDMKTINKLKQIQADAMVMHIKLHNLHWNIKGMAFYEIHAMTETMYLAMATLFDDTAERVLQLGQKPLVTMAQAVEYSHIEETDKTEFDTKEVLEIIKTDYIHFLYEFKELSNFASELNDTTTIAFADDNIAKFEKDIWMLKASVS</sequence>
<dbReference type="CDD" id="cd01043">
    <property type="entry name" value="DPS"/>
    <property type="match status" value="1"/>
</dbReference>
<dbReference type="InterPro" id="IPR008331">
    <property type="entry name" value="Ferritin_DPS_dom"/>
</dbReference>
<dbReference type="InterPro" id="IPR009078">
    <property type="entry name" value="Ferritin-like_SF"/>
</dbReference>
<keyword evidence="5" id="KW-0560">Oxidoreductase</keyword>
<dbReference type="EC" id="1.16.3.1" evidence="5"/>
<feature type="domain" description="Ferritin/DPS" evidence="4">
    <location>
        <begin position="9"/>
        <end position="146"/>
    </location>
</feature>
<evidence type="ECO:0000256" key="1">
    <source>
        <dbReference type="ARBA" id="ARBA00004496"/>
    </source>
</evidence>
<dbReference type="EMBL" id="CACVAP010000011">
    <property type="protein sequence ID" value="CAA6798878.1"/>
    <property type="molecule type" value="Genomic_DNA"/>
</dbReference>
<dbReference type="PRINTS" id="PR01346">
    <property type="entry name" value="HELNAPAPROT"/>
</dbReference>